<dbReference type="InterPro" id="IPR050344">
    <property type="entry name" value="Peptidase_M1_aminopeptidases"/>
</dbReference>
<evidence type="ECO:0000313" key="4">
    <source>
        <dbReference type="Proteomes" id="UP000694941"/>
    </source>
</evidence>
<keyword evidence="4" id="KW-1185">Reference proteome</keyword>
<dbReference type="RefSeq" id="XP_013793558.1">
    <property type="nucleotide sequence ID" value="XM_013938104.2"/>
</dbReference>
<dbReference type="Gene3D" id="2.60.40.1730">
    <property type="entry name" value="tricorn interacting facor f3 domain"/>
    <property type="match status" value="1"/>
</dbReference>
<dbReference type="Proteomes" id="UP000694941">
    <property type="component" value="Unplaced"/>
</dbReference>
<keyword evidence="2" id="KW-0472">Membrane</keyword>
<evidence type="ECO:0000259" key="3">
    <source>
        <dbReference type="Pfam" id="PF17900"/>
    </source>
</evidence>
<name>A0ABM1C3L4_LIMPO</name>
<evidence type="ECO:0000313" key="5">
    <source>
        <dbReference type="RefSeq" id="XP_013793558.1"/>
    </source>
</evidence>
<gene>
    <name evidence="5" type="primary">LOC106477557</name>
</gene>
<dbReference type="InterPro" id="IPR042097">
    <property type="entry name" value="Aminopeptidase_N-like_N_sf"/>
</dbReference>
<protein>
    <submittedName>
        <fullName evidence="5">Aminopeptidase N-like</fullName>
    </submittedName>
</protein>
<feature type="domain" description="Aminopeptidase N-like N-terminal" evidence="3">
    <location>
        <begin position="94"/>
        <end position="212"/>
    </location>
</feature>
<dbReference type="SUPFAM" id="SSF63737">
    <property type="entry name" value="Leukotriene A4 hydrolase N-terminal domain"/>
    <property type="match status" value="1"/>
</dbReference>
<keyword evidence="2" id="KW-0812">Transmembrane</keyword>
<dbReference type="GeneID" id="106477557"/>
<feature type="compositionally biased region" description="Basic and acidic residues" evidence="1">
    <location>
        <begin position="1"/>
        <end position="26"/>
    </location>
</feature>
<dbReference type="PANTHER" id="PTHR11533:SF294">
    <property type="entry name" value="THYROTROPIN-RELEASING HORMONE-DEGRADING ECTOENZYME"/>
    <property type="match status" value="1"/>
</dbReference>
<keyword evidence="2" id="KW-1133">Transmembrane helix</keyword>
<feature type="transmembrane region" description="Helical" evidence="2">
    <location>
        <begin position="38"/>
        <end position="60"/>
    </location>
</feature>
<accession>A0ABM1C3L4</accession>
<sequence>MNFPSSRERLDMNVKDKENGDEPSDRSRKKGWYVEQKTVIIVIIVFLLALIIVGILVGYLSPSECAETENDENIKSSKLKKKTYPYVLLPSSVVPIHYQVELQPFLIPDNFTFDGSVRITVLCTQPTDNITVHINDLTIDHNTIELRRAKGGASPKIKKVSHDEEREFLILHLDNSLKAQEQHEVAMKFTGNLNDKLVGFYRSSYRDSSGKTRSGN</sequence>
<proteinExistence type="predicted"/>
<organism evidence="4 5">
    <name type="scientific">Limulus polyphemus</name>
    <name type="common">Atlantic horseshoe crab</name>
    <dbReference type="NCBI Taxonomy" id="6850"/>
    <lineage>
        <taxon>Eukaryota</taxon>
        <taxon>Metazoa</taxon>
        <taxon>Ecdysozoa</taxon>
        <taxon>Arthropoda</taxon>
        <taxon>Chelicerata</taxon>
        <taxon>Merostomata</taxon>
        <taxon>Xiphosura</taxon>
        <taxon>Limulidae</taxon>
        <taxon>Limulus</taxon>
    </lineage>
</organism>
<evidence type="ECO:0000256" key="1">
    <source>
        <dbReference type="SAM" id="MobiDB-lite"/>
    </source>
</evidence>
<reference evidence="5" key="1">
    <citation type="submission" date="2025-08" db="UniProtKB">
        <authorList>
            <consortium name="RefSeq"/>
        </authorList>
    </citation>
    <scope>IDENTIFICATION</scope>
    <source>
        <tissue evidence="5">Muscle</tissue>
    </source>
</reference>
<feature type="region of interest" description="Disordered" evidence="1">
    <location>
        <begin position="1"/>
        <end position="28"/>
    </location>
</feature>
<dbReference type="Pfam" id="PF17900">
    <property type="entry name" value="Peptidase_M1_N"/>
    <property type="match status" value="1"/>
</dbReference>
<evidence type="ECO:0000256" key="2">
    <source>
        <dbReference type="SAM" id="Phobius"/>
    </source>
</evidence>
<dbReference type="InterPro" id="IPR045357">
    <property type="entry name" value="Aminopeptidase_N-like_N"/>
</dbReference>
<dbReference type="PANTHER" id="PTHR11533">
    <property type="entry name" value="PROTEASE M1 ZINC METALLOPROTEASE"/>
    <property type="match status" value="1"/>
</dbReference>